<dbReference type="Proteomes" id="UP000767327">
    <property type="component" value="Unassembled WGS sequence"/>
</dbReference>
<feature type="domain" description="AB hydrolase-1" evidence="1">
    <location>
        <begin position="16"/>
        <end position="270"/>
    </location>
</feature>
<accession>A0A971CXL8</accession>
<dbReference type="PANTHER" id="PTHR43194:SF5">
    <property type="entry name" value="PIMELOYL-[ACYL-CARRIER PROTEIN] METHYL ESTER ESTERASE"/>
    <property type="match status" value="1"/>
</dbReference>
<dbReference type="GO" id="GO:0016787">
    <property type="term" value="F:hydrolase activity"/>
    <property type="evidence" value="ECO:0007669"/>
    <property type="project" value="UniProtKB-KW"/>
</dbReference>
<dbReference type="InterPro" id="IPR000639">
    <property type="entry name" value="Epox_hydrolase-like"/>
</dbReference>
<dbReference type="InterPro" id="IPR000073">
    <property type="entry name" value="AB_hydrolase_1"/>
</dbReference>
<evidence type="ECO:0000313" key="2">
    <source>
        <dbReference type="EMBL" id="NLT78706.1"/>
    </source>
</evidence>
<name>A0A971CXL8_9BIFI</name>
<dbReference type="EMBL" id="JAAXZR010000002">
    <property type="protein sequence ID" value="NLT78706.1"/>
    <property type="molecule type" value="Genomic_DNA"/>
</dbReference>
<gene>
    <name evidence="2" type="ORF">GXW98_00225</name>
</gene>
<dbReference type="SUPFAM" id="SSF53474">
    <property type="entry name" value="alpha/beta-Hydrolases"/>
    <property type="match status" value="1"/>
</dbReference>
<dbReference type="AlphaFoldDB" id="A0A971CXL8"/>
<proteinExistence type="predicted"/>
<dbReference type="Pfam" id="PF12697">
    <property type="entry name" value="Abhydrolase_6"/>
    <property type="match status" value="1"/>
</dbReference>
<sequence length="283" mass="30636">MDIINTVYAQGTGTPLVLLHAFPIDHRMWEETAELVGQGASEQGMEPVTIYAPDMPGAGACPVPDAQSTGEQDEDGAYTQALDRLADAYVDMLRAKGHDRAIWVGLSMGGYVALAVQRLHPDAVAGIALCDTKADADSDKARRHRIDVASRCERDDDVEAVMNFAHPQPNDSTIKKSPRFVKNFENWIGEQRPGGIAWRERMAAGREDQSDQLGLISTPALVLSGDLDPSSPPEVMRPLAAAMVNADVEFVEIADSGHFSAVEHPQEVSQALLALVRKVRSAQ</sequence>
<evidence type="ECO:0000259" key="1">
    <source>
        <dbReference type="Pfam" id="PF12697"/>
    </source>
</evidence>
<reference evidence="2" key="2">
    <citation type="submission" date="2020-01" db="EMBL/GenBank/DDBJ databases">
        <authorList>
            <person name="Campanaro S."/>
        </authorList>
    </citation>
    <scope>NUCLEOTIDE SEQUENCE</scope>
    <source>
        <strain evidence="2">AS01afH2WH_6</strain>
    </source>
</reference>
<dbReference type="Gene3D" id="3.40.50.1820">
    <property type="entry name" value="alpha/beta hydrolase"/>
    <property type="match status" value="1"/>
</dbReference>
<evidence type="ECO:0000313" key="3">
    <source>
        <dbReference type="Proteomes" id="UP000767327"/>
    </source>
</evidence>
<keyword evidence="2" id="KW-0378">Hydrolase</keyword>
<dbReference type="PRINTS" id="PR00412">
    <property type="entry name" value="EPOXHYDRLASE"/>
</dbReference>
<dbReference type="InterPro" id="IPR029058">
    <property type="entry name" value="AB_hydrolase_fold"/>
</dbReference>
<dbReference type="InterPro" id="IPR050228">
    <property type="entry name" value="Carboxylesterase_BioH"/>
</dbReference>
<organism evidence="2 3">
    <name type="scientific">Bifidobacterium crudilactis</name>
    <dbReference type="NCBI Taxonomy" id="327277"/>
    <lineage>
        <taxon>Bacteria</taxon>
        <taxon>Bacillati</taxon>
        <taxon>Actinomycetota</taxon>
        <taxon>Actinomycetes</taxon>
        <taxon>Bifidobacteriales</taxon>
        <taxon>Bifidobacteriaceae</taxon>
        <taxon>Bifidobacterium</taxon>
    </lineage>
</organism>
<comment type="caution">
    <text evidence="2">The sequence shown here is derived from an EMBL/GenBank/DDBJ whole genome shotgun (WGS) entry which is preliminary data.</text>
</comment>
<reference evidence="2" key="1">
    <citation type="journal article" date="2020" name="Biotechnol. Biofuels">
        <title>New insights from the biogas microbiome by comprehensive genome-resolved metagenomics of nearly 1600 species originating from multiple anaerobic digesters.</title>
        <authorList>
            <person name="Campanaro S."/>
            <person name="Treu L."/>
            <person name="Rodriguez-R L.M."/>
            <person name="Kovalovszki A."/>
            <person name="Ziels R.M."/>
            <person name="Maus I."/>
            <person name="Zhu X."/>
            <person name="Kougias P.G."/>
            <person name="Basile A."/>
            <person name="Luo G."/>
            <person name="Schluter A."/>
            <person name="Konstantinidis K.T."/>
            <person name="Angelidaki I."/>
        </authorList>
    </citation>
    <scope>NUCLEOTIDE SEQUENCE</scope>
    <source>
        <strain evidence="2">AS01afH2WH_6</strain>
    </source>
</reference>
<dbReference type="PANTHER" id="PTHR43194">
    <property type="entry name" value="HYDROLASE ALPHA/BETA FOLD FAMILY"/>
    <property type="match status" value="1"/>
</dbReference>
<protein>
    <submittedName>
        <fullName evidence="2">Alpha/beta hydrolase</fullName>
    </submittedName>
</protein>